<keyword evidence="2" id="KW-0548">Nucleotidyltransferase</keyword>
<dbReference type="InterPro" id="IPR005135">
    <property type="entry name" value="Endo/exonuclease/phosphatase"/>
</dbReference>
<dbReference type="Pfam" id="PF14529">
    <property type="entry name" value="Exo_endo_phos_2"/>
    <property type="match status" value="1"/>
</dbReference>
<dbReference type="SUPFAM" id="SSF56672">
    <property type="entry name" value="DNA/RNA polymerases"/>
    <property type="match status" value="1"/>
</dbReference>
<sequence length="585" mass="65686">MVQETHLKPRLSNACKISNFVQLRTDRQGAPKSGTALYYNRSLYCCPIDTPPLVNIEATACRLSMTGHGILILVSVYLPPKKKLLRSDLEALFTLGDAVILFGDFNSKSTNWNCNYTNSNGRKMEAFAEDIHFNIIPPLSPTHYHNNDNYRPDILDIALMKGVALKLSCIETLQCLNSDHRPVLMRLGSLAGNCPPPKKTITSWQKVSAALEETDTPILNNIPNDIVSTDDIDYAIGALTNHITTVVENSTRVVPAKSDRKELPSDVSELIRAKNAALRRASKYPTCENRSHARALQREVKARMKEVRNENWSDLMSEISPSHRAYWGLAKALKTEGAVPTPALKKPDKSIAFDDREKAECLADSIEQQCTENPDTEHVRRVEEEDTISSKALKCFSAPLVALLVAIFNACIRNCYFPAAWKEAVVIGIPKPGKPRDLPASYRPISLLSVLGKLFEKTLKTRLSNHLIGKGLIINEQFGFRPNHSCPQQALRLIEYISDGFKVKRKTVAVFFDVAKAFDRVWHAGLIYKLYKLELPDRLVIIIHHYISNRHFSFRLDNTYSSMRPIRAGVPQGSTLSTTVLRVRK</sequence>
<keyword evidence="3" id="KW-1185">Reference proteome</keyword>
<dbReference type="InterPro" id="IPR000477">
    <property type="entry name" value="RT_dom"/>
</dbReference>
<comment type="caution">
    <text evidence="2">The sequence shown here is derived from an EMBL/GenBank/DDBJ whole genome shotgun (WGS) entry which is preliminary data.</text>
</comment>
<evidence type="ECO:0000313" key="3">
    <source>
        <dbReference type="Proteomes" id="UP000299102"/>
    </source>
</evidence>
<dbReference type="GO" id="GO:0003964">
    <property type="term" value="F:RNA-directed DNA polymerase activity"/>
    <property type="evidence" value="ECO:0007669"/>
    <property type="project" value="UniProtKB-KW"/>
</dbReference>
<dbReference type="SUPFAM" id="SSF56219">
    <property type="entry name" value="DNase I-like"/>
    <property type="match status" value="1"/>
</dbReference>
<dbReference type="CDD" id="cd01650">
    <property type="entry name" value="RT_nLTR_like"/>
    <property type="match status" value="1"/>
</dbReference>
<name>A0A4C1Z9N3_EUMVA</name>
<dbReference type="PANTHER" id="PTHR19446">
    <property type="entry name" value="REVERSE TRANSCRIPTASES"/>
    <property type="match status" value="1"/>
</dbReference>
<dbReference type="AlphaFoldDB" id="A0A4C1Z9N3"/>
<dbReference type="Proteomes" id="UP000299102">
    <property type="component" value="Unassembled WGS sequence"/>
</dbReference>
<accession>A0A4C1Z9N3</accession>
<protein>
    <submittedName>
        <fullName evidence="2">RNA-directed DNA polymerase from mobile element jockey</fullName>
    </submittedName>
</protein>
<dbReference type="Pfam" id="PF00078">
    <property type="entry name" value="RVT_1"/>
    <property type="match status" value="1"/>
</dbReference>
<evidence type="ECO:0000313" key="2">
    <source>
        <dbReference type="EMBL" id="GBP83853.1"/>
    </source>
</evidence>
<gene>
    <name evidence="2" type="ORF">EVAR_64118_1</name>
</gene>
<organism evidence="2 3">
    <name type="scientific">Eumeta variegata</name>
    <name type="common">Bagworm moth</name>
    <name type="synonym">Eumeta japonica</name>
    <dbReference type="NCBI Taxonomy" id="151549"/>
    <lineage>
        <taxon>Eukaryota</taxon>
        <taxon>Metazoa</taxon>
        <taxon>Ecdysozoa</taxon>
        <taxon>Arthropoda</taxon>
        <taxon>Hexapoda</taxon>
        <taxon>Insecta</taxon>
        <taxon>Pterygota</taxon>
        <taxon>Neoptera</taxon>
        <taxon>Endopterygota</taxon>
        <taxon>Lepidoptera</taxon>
        <taxon>Glossata</taxon>
        <taxon>Ditrysia</taxon>
        <taxon>Tineoidea</taxon>
        <taxon>Psychidae</taxon>
        <taxon>Oiketicinae</taxon>
        <taxon>Eumeta</taxon>
    </lineage>
</organism>
<keyword evidence="2" id="KW-0808">Transferase</keyword>
<dbReference type="PROSITE" id="PS50878">
    <property type="entry name" value="RT_POL"/>
    <property type="match status" value="1"/>
</dbReference>
<reference evidence="2 3" key="1">
    <citation type="journal article" date="2019" name="Commun. Biol.">
        <title>The bagworm genome reveals a unique fibroin gene that provides high tensile strength.</title>
        <authorList>
            <person name="Kono N."/>
            <person name="Nakamura H."/>
            <person name="Ohtoshi R."/>
            <person name="Tomita M."/>
            <person name="Numata K."/>
            <person name="Arakawa K."/>
        </authorList>
    </citation>
    <scope>NUCLEOTIDE SEQUENCE [LARGE SCALE GENOMIC DNA]</scope>
</reference>
<dbReference type="InterPro" id="IPR036691">
    <property type="entry name" value="Endo/exonu/phosph_ase_sf"/>
</dbReference>
<proteinExistence type="predicted"/>
<keyword evidence="2" id="KW-0695">RNA-directed DNA polymerase</keyword>
<dbReference type="InterPro" id="IPR043502">
    <property type="entry name" value="DNA/RNA_pol_sf"/>
</dbReference>
<feature type="domain" description="Reverse transcriptase" evidence="1">
    <location>
        <begin position="410"/>
        <end position="585"/>
    </location>
</feature>
<dbReference type="EMBL" id="BGZK01001644">
    <property type="protein sequence ID" value="GBP83853.1"/>
    <property type="molecule type" value="Genomic_DNA"/>
</dbReference>
<dbReference type="Gene3D" id="3.60.10.10">
    <property type="entry name" value="Endonuclease/exonuclease/phosphatase"/>
    <property type="match status" value="1"/>
</dbReference>
<dbReference type="OrthoDB" id="10050074at2759"/>
<evidence type="ECO:0000259" key="1">
    <source>
        <dbReference type="PROSITE" id="PS50878"/>
    </source>
</evidence>